<gene>
    <name evidence="3" type="ORF">S01H4_24607</name>
</gene>
<keyword evidence="1" id="KW-0732">Signal</keyword>
<dbReference type="AlphaFoldDB" id="X1AW18"/>
<dbReference type="Pfam" id="PF13505">
    <property type="entry name" value="OMP_b-brl"/>
    <property type="match status" value="1"/>
</dbReference>
<organism evidence="3">
    <name type="scientific">marine sediment metagenome</name>
    <dbReference type="NCBI Taxonomy" id="412755"/>
    <lineage>
        <taxon>unclassified sequences</taxon>
        <taxon>metagenomes</taxon>
        <taxon>ecological metagenomes</taxon>
    </lineage>
</organism>
<name>X1AW18_9ZZZZ</name>
<dbReference type="Gene3D" id="2.40.160.20">
    <property type="match status" value="1"/>
</dbReference>
<evidence type="ECO:0000313" key="3">
    <source>
        <dbReference type="EMBL" id="GAG86940.1"/>
    </source>
</evidence>
<dbReference type="InterPro" id="IPR027385">
    <property type="entry name" value="Beta-barrel_OMP"/>
</dbReference>
<evidence type="ECO:0000256" key="1">
    <source>
        <dbReference type="ARBA" id="ARBA00022729"/>
    </source>
</evidence>
<dbReference type="EMBL" id="BART01011584">
    <property type="protein sequence ID" value="GAG86940.1"/>
    <property type="molecule type" value="Genomic_DNA"/>
</dbReference>
<comment type="caution">
    <text evidence="3">The sequence shown here is derived from an EMBL/GenBank/DDBJ whole genome shotgun (WGS) entry which is preliminary data.</text>
</comment>
<evidence type="ECO:0000259" key="2">
    <source>
        <dbReference type="Pfam" id="PF13505"/>
    </source>
</evidence>
<dbReference type="SUPFAM" id="SSF56925">
    <property type="entry name" value="OMPA-like"/>
    <property type="match status" value="1"/>
</dbReference>
<dbReference type="InterPro" id="IPR011250">
    <property type="entry name" value="OMP/PagP_B-barrel"/>
</dbReference>
<accession>X1AW18</accession>
<feature type="domain" description="Outer membrane protein beta-barrel" evidence="2">
    <location>
        <begin position="9"/>
        <end position="209"/>
    </location>
</feature>
<proteinExistence type="predicted"/>
<sequence>MNMKTFLGLVLVLFSFGTYAEGNYAGVGVGSTDFESNDGTFQDDATGGGIFVGTRMLTKDRFSLDAEAGLFYTAEGDDSVSGDHTTIAVVGDSMVFNAGVNAGVHFQPSENIGLNLYIPVGYSLWDGEISASCSRDRDGRERKSSRRQRCDGEIGDADGDDSGVYYGIGLQADWGSKFFTRVSYIKYDIDFGGIIDDPERIALDLGFKF</sequence>
<protein>
    <recommendedName>
        <fullName evidence="2">Outer membrane protein beta-barrel domain-containing protein</fullName>
    </recommendedName>
</protein>
<reference evidence="3" key="1">
    <citation type="journal article" date="2014" name="Front. Microbiol.">
        <title>High frequency of phylogenetically diverse reductive dehalogenase-homologous genes in deep subseafloor sedimentary metagenomes.</title>
        <authorList>
            <person name="Kawai M."/>
            <person name="Futagami T."/>
            <person name="Toyoda A."/>
            <person name="Takaki Y."/>
            <person name="Nishi S."/>
            <person name="Hori S."/>
            <person name="Arai W."/>
            <person name="Tsubouchi T."/>
            <person name="Morono Y."/>
            <person name="Uchiyama I."/>
            <person name="Ito T."/>
            <person name="Fujiyama A."/>
            <person name="Inagaki F."/>
            <person name="Takami H."/>
        </authorList>
    </citation>
    <scope>NUCLEOTIDE SEQUENCE</scope>
    <source>
        <strain evidence="3">Expedition CK06-06</strain>
    </source>
</reference>